<proteinExistence type="predicted"/>
<accession>A0A087UFF7</accession>
<reference evidence="2 3" key="1">
    <citation type="submission" date="2013-11" db="EMBL/GenBank/DDBJ databases">
        <title>Genome sequencing of Stegodyphus mimosarum.</title>
        <authorList>
            <person name="Bechsgaard J."/>
        </authorList>
    </citation>
    <scope>NUCLEOTIDE SEQUENCE [LARGE SCALE GENOMIC DNA]</scope>
</reference>
<feature type="compositionally biased region" description="Basic and acidic residues" evidence="1">
    <location>
        <begin position="28"/>
        <end position="37"/>
    </location>
</feature>
<feature type="non-terminal residue" evidence="2">
    <location>
        <position position="37"/>
    </location>
</feature>
<name>A0A087UFF7_STEMI</name>
<evidence type="ECO:0000313" key="2">
    <source>
        <dbReference type="EMBL" id="KFM76096.1"/>
    </source>
</evidence>
<dbReference type="EMBL" id="KK119586">
    <property type="protein sequence ID" value="KFM76096.1"/>
    <property type="molecule type" value="Genomic_DNA"/>
</dbReference>
<protein>
    <submittedName>
        <fullName evidence="2">Uncharacterized protein</fullName>
    </submittedName>
</protein>
<organism evidence="2 3">
    <name type="scientific">Stegodyphus mimosarum</name>
    <name type="common">African social velvet spider</name>
    <dbReference type="NCBI Taxonomy" id="407821"/>
    <lineage>
        <taxon>Eukaryota</taxon>
        <taxon>Metazoa</taxon>
        <taxon>Ecdysozoa</taxon>
        <taxon>Arthropoda</taxon>
        <taxon>Chelicerata</taxon>
        <taxon>Arachnida</taxon>
        <taxon>Araneae</taxon>
        <taxon>Araneomorphae</taxon>
        <taxon>Entelegynae</taxon>
        <taxon>Eresoidea</taxon>
        <taxon>Eresidae</taxon>
        <taxon>Stegodyphus</taxon>
    </lineage>
</organism>
<dbReference type="AlphaFoldDB" id="A0A087UFF7"/>
<evidence type="ECO:0000313" key="3">
    <source>
        <dbReference type="Proteomes" id="UP000054359"/>
    </source>
</evidence>
<gene>
    <name evidence="2" type="ORF">X975_16469</name>
</gene>
<evidence type="ECO:0000256" key="1">
    <source>
        <dbReference type="SAM" id="MobiDB-lite"/>
    </source>
</evidence>
<keyword evidence="3" id="KW-1185">Reference proteome</keyword>
<feature type="region of interest" description="Disordered" evidence="1">
    <location>
        <begin position="1"/>
        <end position="37"/>
    </location>
</feature>
<dbReference type="Proteomes" id="UP000054359">
    <property type="component" value="Unassembled WGS sequence"/>
</dbReference>
<sequence length="37" mass="3976">MTSRKDSNATTSSESKAAKQHYSAAKMSVDKLSDQEG</sequence>